<evidence type="ECO:0000256" key="2">
    <source>
        <dbReference type="SAM" id="Phobius"/>
    </source>
</evidence>
<sequence>MKSEDEMTDDGAERLLHPLRGEPSGPPRYDVARAMAEGRRRRGLRRWTTGAALVAVTSLTAGGGTFAVAAMRPEPAPTEKPAPVTSTTPSVEAAAAAAAPAPKSCKVRMLPTGGVRKSLVSSGDPSGHWHAGRLYYAAENVILWKDGRIAAKVRMPGADAEINDLTTAGVGVGSSFPGEEQQAYVYRDGAFSALDGAETVARAINEAGVIVGAIGKILDEAPARWRSAGAKVERLPLPDGATKGMADLVTEDGTVIGTVGTESHEQSGYIWSPDGTGTTIPLPTVDGRKADYFWPTSTADGWILGRAVFETETDEKDPRGNNIFERTFAVLRYRISDGTIQRLPKSFQGTYAMLAGNGWVLGTSGMDDPVILSGEKIMKLPEYRTFKEYVPTSFSEDGKVSGGYTTDMGPDDVDNRPILWTCE</sequence>
<keyword evidence="2" id="KW-0472">Membrane</keyword>
<protein>
    <submittedName>
        <fullName evidence="3">Uncharacterized protein</fullName>
    </submittedName>
</protein>
<reference evidence="3 4" key="1">
    <citation type="submission" date="2021-01" db="EMBL/GenBank/DDBJ databases">
        <title>Whole genome shotgun sequence of Actinoplanes couchii NBRC 106145.</title>
        <authorList>
            <person name="Komaki H."/>
            <person name="Tamura T."/>
        </authorList>
    </citation>
    <scope>NUCLEOTIDE SEQUENCE [LARGE SCALE GENOMIC DNA]</scope>
    <source>
        <strain evidence="3 4">NBRC 106145</strain>
    </source>
</reference>
<feature type="region of interest" description="Disordered" evidence="1">
    <location>
        <begin position="1"/>
        <end position="29"/>
    </location>
</feature>
<evidence type="ECO:0000313" key="3">
    <source>
        <dbReference type="EMBL" id="GID53146.1"/>
    </source>
</evidence>
<dbReference type="RefSeq" id="WP_203794061.1">
    <property type="nucleotide sequence ID" value="NZ_BAAAQE010000076.1"/>
</dbReference>
<evidence type="ECO:0000256" key="1">
    <source>
        <dbReference type="SAM" id="MobiDB-lite"/>
    </source>
</evidence>
<accession>A0ABQ3X3Q4</accession>
<feature type="transmembrane region" description="Helical" evidence="2">
    <location>
        <begin position="49"/>
        <end position="71"/>
    </location>
</feature>
<name>A0ABQ3X3Q4_9ACTN</name>
<dbReference type="EMBL" id="BOMG01000026">
    <property type="protein sequence ID" value="GID53146.1"/>
    <property type="molecule type" value="Genomic_DNA"/>
</dbReference>
<gene>
    <name evidence="3" type="ORF">Aco03nite_015500</name>
</gene>
<comment type="caution">
    <text evidence="3">The sequence shown here is derived from an EMBL/GenBank/DDBJ whole genome shotgun (WGS) entry which is preliminary data.</text>
</comment>
<keyword evidence="4" id="KW-1185">Reference proteome</keyword>
<keyword evidence="2" id="KW-1133">Transmembrane helix</keyword>
<dbReference type="Proteomes" id="UP000612282">
    <property type="component" value="Unassembled WGS sequence"/>
</dbReference>
<evidence type="ECO:0000313" key="4">
    <source>
        <dbReference type="Proteomes" id="UP000612282"/>
    </source>
</evidence>
<feature type="compositionally biased region" description="Basic and acidic residues" evidence="1">
    <location>
        <begin position="1"/>
        <end position="20"/>
    </location>
</feature>
<proteinExistence type="predicted"/>
<keyword evidence="2" id="KW-0812">Transmembrane</keyword>
<organism evidence="3 4">
    <name type="scientific">Actinoplanes couchii</name>
    <dbReference type="NCBI Taxonomy" id="403638"/>
    <lineage>
        <taxon>Bacteria</taxon>
        <taxon>Bacillati</taxon>
        <taxon>Actinomycetota</taxon>
        <taxon>Actinomycetes</taxon>
        <taxon>Micromonosporales</taxon>
        <taxon>Micromonosporaceae</taxon>
        <taxon>Actinoplanes</taxon>
    </lineage>
</organism>